<keyword evidence="3" id="KW-1185">Reference proteome</keyword>
<evidence type="ECO:0000256" key="1">
    <source>
        <dbReference type="SAM" id="MobiDB-lite"/>
    </source>
</evidence>
<gene>
    <name evidence="2" type="ORF">G2W53_043341</name>
</gene>
<name>A0A834W0I5_9FABA</name>
<comment type="caution">
    <text evidence="2">The sequence shown here is derived from an EMBL/GenBank/DDBJ whole genome shotgun (WGS) entry which is preliminary data.</text>
</comment>
<dbReference type="EMBL" id="JAAIUW010000013">
    <property type="protein sequence ID" value="KAF7804230.1"/>
    <property type="molecule type" value="Genomic_DNA"/>
</dbReference>
<sequence>MADLPSNNPPFHQFPLHCYYYYHHLPSFPYPDATVFIPTPHPQGFILPPTYQYGYCAYASVLPMPMTPPYPYPPTSAAPAPLFGYPPYDYLPYFPPPPPPPSKQGEGGAAAAKQREGFPQSTRTETWDGCVSLSIHQP</sequence>
<evidence type="ECO:0000313" key="3">
    <source>
        <dbReference type="Proteomes" id="UP000634136"/>
    </source>
</evidence>
<reference evidence="2" key="1">
    <citation type="submission" date="2020-09" db="EMBL/GenBank/DDBJ databases">
        <title>Genome-Enabled Discovery of Anthraquinone Biosynthesis in Senna tora.</title>
        <authorList>
            <person name="Kang S.-H."/>
            <person name="Pandey R.P."/>
            <person name="Lee C.-M."/>
            <person name="Sim J.-S."/>
            <person name="Jeong J.-T."/>
            <person name="Choi B.-S."/>
            <person name="Jung M."/>
            <person name="Ginzburg D."/>
            <person name="Zhao K."/>
            <person name="Won S.Y."/>
            <person name="Oh T.-J."/>
            <person name="Yu Y."/>
            <person name="Kim N.-H."/>
            <person name="Lee O.R."/>
            <person name="Lee T.-H."/>
            <person name="Bashyal P."/>
            <person name="Kim T.-S."/>
            <person name="Lee W.-H."/>
            <person name="Kawkins C."/>
            <person name="Kim C.-K."/>
            <person name="Kim J.S."/>
            <person name="Ahn B.O."/>
            <person name="Rhee S.Y."/>
            <person name="Sohng J.K."/>
        </authorList>
    </citation>
    <scope>NUCLEOTIDE SEQUENCE</scope>
    <source>
        <tissue evidence="2">Leaf</tissue>
    </source>
</reference>
<evidence type="ECO:0000313" key="2">
    <source>
        <dbReference type="EMBL" id="KAF7804230.1"/>
    </source>
</evidence>
<dbReference type="AlphaFoldDB" id="A0A834W0I5"/>
<protein>
    <submittedName>
        <fullName evidence="2">Uncharacterized protein</fullName>
    </submittedName>
</protein>
<feature type="region of interest" description="Disordered" evidence="1">
    <location>
        <begin position="95"/>
        <end position="138"/>
    </location>
</feature>
<accession>A0A834W0I5</accession>
<organism evidence="2 3">
    <name type="scientific">Senna tora</name>
    <dbReference type="NCBI Taxonomy" id="362788"/>
    <lineage>
        <taxon>Eukaryota</taxon>
        <taxon>Viridiplantae</taxon>
        <taxon>Streptophyta</taxon>
        <taxon>Embryophyta</taxon>
        <taxon>Tracheophyta</taxon>
        <taxon>Spermatophyta</taxon>
        <taxon>Magnoliopsida</taxon>
        <taxon>eudicotyledons</taxon>
        <taxon>Gunneridae</taxon>
        <taxon>Pentapetalae</taxon>
        <taxon>rosids</taxon>
        <taxon>fabids</taxon>
        <taxon>Fabales</taxon>
        <taxon>Fabaceae</taxon>
        <taxon>Caesalpinioideae</taxon>
        <taxon>Cassia clade</taxon>
        <taxon>Senna</taxon>
    </lineage>
</organism>
<proteinExistence type="predicted"/>
<dbReference type="Proteomes" id="UP000634136">
    <property type="component" value="Unassembled WGS sequence"/>
</dbReference>